<name>A0ABY7QBU1_9ACTN</name>
<dbReference type="Pfam" id="PF03466">
    <property type="entry name" value="LysR_substrate"/>
    <property type="match status" value="1"/>
</dbReference>
<evidence type="ECO:0000256" key="1">
    <source>
        <dbReference type="ARBA" id="ARBA00009437"/>
    </source>
</evidence>
<sequence length="302" mass="33174">MDLRRMRYFSVLAEELNFTRAARRLRVAQPALSQQIQALERQLGVRLVERTSRGCTLTPIGRGVAEEARQLLHQVAEADRRITAVARGQQGSLRVAYTRSARGGVCDTLMSEFRERHPRVEVALQTGWTAHNVGELLAGRLDAAFVRPPLDVPELACRIIAEEELLLAVPSGHPLAHGRGRVDRSRIGDEPVVLWPRANGPGMHASITGQLWPDRPPRIVREEPDDEQLLLAVAAGHGIAPIPEGRARVFRIPGVSLRRLTRPVPTVTLGLAHNPRTAPPAVQLLLAMAPRLPTSPATTSTR</sequence>
<dbReference type="EMBL" id="CP115450">
    <property type="protein sequence ID" value="WBP90238.1"/>
    <property type="molecule type" value="Genomic_DNA"/>
</dbReference>
<dbReference type="CDD" id="cd08414">
    <property type="entry name" value="PBP2_LTTR_aromatics_like"/>
    <property type="match status" value="1"/>
</dbReference>
<evidence type="ECO:0000256" key="2">
    <source>
        <dbReference type="ARBA" id="ARBA00023015"/>
    </source>
</evidence>
<keyword evidence="7" id="KW-1185">Reference proteome</keyword>
<dbReference type="PROSITE" id="PS50931">
    <property type="entry name" value="HTH_LYSR"/>
    <property type="match status" value="1"/>
</dbReference>
<dbReference type="SUPFAM" id="SSF46785">
    <property type="entry name" value="Winged helix' DNA-binding domain"/>
    <property type="match status" value="1"/>
</dbReference>
<keyword evidence="2" id="KW-0805">Transcription regulation</keyword>
<dbReference type="PRINTS" id="PR00039">
    <property type="entry name" value="HTHLYSR"/>
</dbReference>
<dbReference type="SUPFAM" id="SSF53850">
    <property type="entry name" value="Periplasmic binding protein-like II"/>
    <property type="match status" value="1"/>
</dbReference>
<dbReference type="Gene3D" id="3.40.190.10">
    <property type="entry name" value="Periplasmic binding protein-like II"/>
    <property type="match status" value="2"/>
</dbReference>
<keyword evidence="4" id="KW-0804">Transcription</keyword>
<evidence type="ECO:0000256" key="4">
    <source>
        <dbReference type="ARBA" id="ARBA00023163"/>
    </source>
</evidence>
<gene>
    <name evidence="6" type="ORF">O1G21_33175</name>
</gene>
<dbReference type="InterPro" id="IPR036388">
    <property type="entry name" value="WH-like_DNA-bd_sf"/>
</dbReference>
<dbReference type="InterPro" id="IPR000847">
    <property type="entry name" value="LysR_HTH_N"/>
</dbReference>
<organism evidence="6 7">
    <name type="scientific">Kitasatospora cathayae</name>
    <dbReference type="NCBI Taxonomy" id="3004092"/>
    <lineage>
        <taxon>Bacteria</taxon>
        <taxon>Bacillati</taxon>
        <taxon>Actinomycetota</taxon>
        <taxon>Actinomycetes</taxon>
        <taxon>Kitasatosporales</taxon>
        <taxon>Streptomycetaceae</taxon>
        <taxon>Kitasatospora</taxon>
    </lineage>
</organism>
<evidence type="ECO:0000313" key="7">
    <source>
        <dbReference type="Proteomes" id="UP001212821"/>
    </source>
</evidence>
<feature type="domain" description="HTH lysR-type" evidence="5">
    <location>
        <begin position="1"/>
        <end position="58"/>
    </location>
</feature>
<dbReference type="PANTHER" id="PTHR30346:SF0">
    <property type="entry name" value="HCA OPERON TRANSCRIPTIONAL ACTIVATOR HCAR"/>
    <property type="match status" value="1"/>
</dbReference>
<comment type="similarity">
    <text evidence="1">Belongs to the LysR transcriptional regulatory family.</text>
</comment>
<evidence type="ECO:0000256" key="3">
    <source>
        <dbReference type="ARBA" id="ARBA00023125"/>
    </source>
</evidence>
<reference evidence="7" key="1">
    <citation type="submission" date="2022-12" db="EMBL/GenBank/DDBJ databases">
        <authorList>
            <person name="Mo P."/>
        </authorList>
    </citation>
    <scope>NUCLEOTIDE SEQUENCE [LARGE SCALE GENOMIC DNA]</scope>
    <source>
        <strain evidence="7">HUAS 3-15</strain>
    </source>
</reference>
<dbReference type="PANTHER" id="PTHR30346">
    <property type="entry name" value="TRANSCRIPTIONAL DUAL REGULATOR HCAR-RELATED"/>
    <property type="match status" value="1"/>
</dbReference>
<dbReference type="Pfam" id="PF00126">
    <property type="entry name" value="HTH_1"/>
    <property type="match status" value="1"/>
</dbReference>
<dbReference type="InterPro" id="IPR005119">
    <property type="entry name" value="LysR_subst-bd"/>
</dbReference>
<accession>A0ABY7QBU1</accession>
<dbReference type="InterPro" id="IPR036390">
    <property type="entry name" value="WH_DNA-bd_sf"/>
</dbReference>
<evidence type="ECO:0000313" key="6">
    <source>
        <dbReference type="EMBL" id="WBP90238.1"/>
    </source>
</evidence>
<protein>
    <submittedName>
        <fullName evidence="6">LysR substrate-binding domain-containing protein</fullName>
    </submittedName>
</protein>
<dbReference type="Gene3D" id="1.10.10.10">
    <property type="entry name" value="Winged helix-like DNA-binding domain superfamily/Winged helix DNA-binding domain"/>
    <property type="match status" value="1"/>
</dbReference>
<evidence type="ECO:0000259" key="5">
    <source>
        <dbReference type="PROSITE" id="PS50931"/>
    </source>
</evidence>
<dbReference type="Proteomes" id="UP001212821">
    <property type="component" value="Chromosome"/>
</dbReference>
<keyword evidence="3" id="KW-0238">DNA-binding</keyword>
<dbReference type="RefSeq" id="WP_270148888.1">
    <property type="nucleotide sequence ID" value="NZ_CP115450.1"/>
</dbReference>
<proteinExistence type="inferred from homology"/>